<feature type="compositionally biased region" description="Polar residues" evidence="1">
    <location>
        <begin position="182"/>
        <end position="197"/>
    </location>
</feature>
<dbReference type="EMBL" id="CALTRL010000616">
    <property type="protein sequence ID" value="CAH7668886.1"/>
    <property type="molecule type" value="Genomic_DNA"/>
</dbReference>
<feature type="region of interest" description="Disordered" evidence="1">
    <location>
        <begin position="327"/>
        <end position="356"/>
    </location>
</feature>
<feature type="compositionally biased region" description="Polar residues" evidence="1">
    <location>
        <begin position="257"/>
        <end position="289"/>
    </location>
</feature>
<reference evidence="2" key="1">
    <citation type="submission" date="2022-06" db="EMBL/GenBank/DDBJ databases">
        <authorList>
            <consortium name="SYNGENTA / RWTH Aachen University"/>
        </authorList>
    </citation>
    <scope>NUCLEOTIDE SEQUENCE</scope>
</reference>
<evidence type="ECO:0000313" key="2">
    <source>
        <dbReference type="EMBL" id="CAH7668886.1"/>
    </source>
</evidence>
<feature type="region of interest" description="Disordered" evidence="1">
    <location>
        <begin position="232"/>
        <end position="289"/>
    </location>
</feature>
<proteinExistence type="predicted"/>
<keyword evidence="3" id="KW-1185">Reference proteome</keyword>
<evidence type="ECO:0000256" key="1">
    <source>
        <dbReference type="SAM" id="MobiDB-lite"/>
    </source>
</evidence>
<dbReference type="AlphaFoldDB" id="A0AAV0ALA0"/>
<protein>
    <submittedName>
        <fullName evidence="2">Uncharacterized protein</fullName>
    </submittedName>
</protein>
<dbReference type="Proteomes" id="UP001153365">
    <property type="component" value="Unassembled WGS sequence"/>
</dbReference>
<feature type="compositionally biased region" description="Basic and acidic residues" evidence="1">
    <location>
        <begin position="232"/>
        <end position="243"/>
    </location>
</feature>
<accession>A0AAV0ALA0</accession>
<evidence type="ECO:0000313" key="3">
    <source>
        <dbReference type="Proteomes" id="UP001153365"/>
    </source>
</evidence>
<sequence length="356" mass="38789">SKSAIAYFSKRSSPRKQVVFPNRNPSQSHQHSGILKARLSLGQLRSSLATGEKGTLVGAATTGNGPKSAGVRWRDVESKGDEMLESFDRTASSLDSSITEESMMLNQSSTLLNVPSLLLGNRKTSFGMNESSKSNFFEPSFTLQGSENSREKRLEPLLDKPSSTAKAANSSIRSSRMKAFNLSWNRAQRPPSKSTPLDSLGEEEKEGDLTVTLNNKTVNSSDNMMSVTLKELSKMGKERRRDSLVGPIRKLKAPRRQSLNFYNKQQVSQRSSWAPSANSKENNKSSLINSSQSVPYLRASRVPVIDGKNFPATTMTTAAKIVTKGGNMSLSPRKMRSSSGTTKKFGRRSLAIGGGG</sequence>
<name>A0AAV0ALA0_PHAPC</name>
<feature type="non-terminal residue" evidence="2">
    <location>
        <position position="1"/>
    </location>
</feature>
<organism evidence="2 3">
    <name type="scientific">Phakopsora pachyrhizi</name>
    <name type="common">Asian soybean rust disease fungus</name>
    <dbReference type="NCBI Taxonomy" id="170000"/>
    <lineage>
        <taxon>Eukaryota</taxon>
        <taxon>Fungi</taxon>
        <taxon>Dikarya</taxon>
        <taxon>Basidiomycota</taxon>
        <taxon>Pucciniomycotina</taxon>
        <taxon>Pucciniomycetes</taxon>
        <taxon>Pucciniales</taxon>
        <taxon>Phakopsoraceae</taxon>
        <taxon>Phakopsora</taxon>
    </lineage>
</organism>
<feature type="region of interest" description="Disordered" evidence="1">
    <location>
        <begin position="182"/>
        <end position="209"/>
    </location>
</feature>
<comment type="caution">
    <text evidence="2">The sequence shown here is derived from an EMBL/GenBank/DDBJ whole genome shotgun (WGS) entry which is preliminary data.</text>
</comment>
<feature type="region of interest" description="Disordered" evidence="1">
    <location>
        <begin position="1"/>
        <end position="32"/>
    </location>
</feature>
<gene>
    <name evidence="2" type="ORF">PPACK8108_LOCUS3453</name>
</gene>